<proteinExistence type="inferred from homology"/>
<keyword evidence="4 7" id="KW-0812">Transmembrane</keyword>
<dbReference type="InterPro" id="IPR035906">
    <property type="entry name" value="MetI-like_sf"/>
</dbReference>
<organism evidence="9 10">
    <name type="scientific">Dictyobacter aurantiacus</name>
    <dbReference type="NCBI Taxonomy" id="1936993"/>
    <lineage>
        <taxon>Bacteria</taxon>
        <taxon>Bacillati</taxon>
        <taxon>Chloroflexota</taxon>
        <taxon>Ktedonobacteria</taxon>
        <taxon>Ktedonobacterales</taxon>
        <taxon>Dictyobacteraceae</taxon>
        <taxon>Dictyobacter</taxon>
    </lineage>
</organism>
<name>A0A401ZHY7_9CHLR</name>
<evidence type="ECO:0000256" key="1">
    <source>
        <dbReference type="ARBA" id="ARBA00004651"/>
    </source>
</evidence>
<keyword evidence="3" id="KW-1003">Cell membrane</keyword>
<evidence type="ECO:0000256" key="6">
    <source>
        <dbReference type="ARBA" id="ARBA00023136"/>
    </source>
</evidence>
<dbReference type="Gene3D" id="1.10.3720.10">
    <property type="entry name" value="MetI-like"/>
    <property type="match status" value="1"/>
</dbReference>
<evidence type="ECO:0000256" key="3">
    <source>
        <dbReference type="ARBA" id="ARBA00022475"/>
    </source>
</evidence>
<dbReference type="EMBL" id="BIFQ01000001">
    <property type="protein sequence ID" value="GCE06458.1"/>
    <property type="molecule type" value="Genomic_DNA"/>
</dbReference>
<dbReference type="CDD" id="cd06261">
    <property type="entry name" value="TM_PBP2"/>
    <property type="match status" value="1"/>
</dbReference>
<dbReference type="InterPro" id="IPR000515">
    <property type="entry name" value="MetI-like"/>
</dbReference>
<keyword evidence="6 7" id="KW-0472">Membrane</keyword>
<evidence type="ECO:0000313" key="10">
    <source>
        <dbReference type="Proteomes" id="UP000287224"/>
    </source>
</evidence>
<feature type="transmembrane region" description="Helical" evidence="7">
    <location>
        <begin position="286"/>
        <end position="309"/>
    </location>
</feature>
<dbReference type="InterPro" id="IPR045621">
    <property type="entry name" value="BPD_transp_1_N"/>
</dbReference>
<feature type="transmembrane region" description="Helical" evidence="7">
    <location>
        <begin position="183"/>
        <end position="202"/>
    </location>
</feature>
<evidence type="ECO:0000256" key="2">
    <source>
        <dbReference type="ARBA" id="ARBA00022448"/>
    </source>
</evidence>
<dbReference type="GO" id="GO:0055085">
    <property type="term" value="P:transmembrane transport"/>
    <property type="evidence" value="ECO:0007669"/>
    <property type="project" value="InterPro"/>
</dbReference>
<evidence type="ECO:0000313" key="9">
    <source>
        <dbReference type="EMBL" id="GCE06458.1"/>
    </source>
</evidence>
<keyword evidence="5 7" id="KW-1133">Transmembrane helix</keyword>
<keyword evidence="2 7" id="KW-0813">Transport</keyword>
<dbReference type="Pfam" id="PF19300">
    <property type="entry name" value="BPD_transp_1_N"/>
    <property type="match status" value="1"/>
</dbReference>
<feature type="transmembrane region" description="Helical" evidence="7">
    <location>
        <begin position="135"/>
        <end position="163"/>
    </location>
</feature>
<feature type="domain" description="ABC transmembrane type-1" evidence="8">
    <location>
        <begin position="96"/>
        <end position="305"/>
    </location>
</feature>
<reference evidence="10" key="1">
    <citation type="submission" date="2018-12" db="EMBL/GenBank/DDBJ databases">
        <title>Tengunoibacter tsumagoiensis gen. nov., sp. nov., Dictyobacter kobayashii sp. nov., D. alpinus sp. nov., and D. joshuensis sp. nov. and description of Dictyobacteraceae fam. nov. within the order Ktedonobacterales isolated from Tengu-no-mugimeshi.</title>
        <authorList>
            <person name="Wang C.M."/>
            <person name="Zheng Y."/>
            <person name="Sakai Y."/>
            <person name="Toyoda A."/>
            <person name="Minakuchi Y."/>
            <person name="Abe K."/>
            <person name="Yokota A."/>
            <person name="Yabe S."/>
        </authorList>
    </citation>
    <scope>NUCLEOTIDE SEQUENCE [LARGE SCALE GENOMIC DNA]</scope>
    <source>
        <strain evidence="10">S-27</strain>
    </source>
</reference>
<sequence>MAQFLLKRLIGLIFVLLGVTFITFIIGYAAPGDPIQEMLGNHFNPAAYARLKHQYGLDLPVLVQYFNYIVRLLHGDLGTSFQTANRPVWDILKDGVPTSLELGMWGLIVQIIIGVPLGILAALKSGTWIDTVTMTISIFLFAVPSFILASLFQVMIVYLHGTIGFDWPVAGWGNTWQYAPSDIQYKLGPIIVYAAIGLAYFARLTRTSTLEVLRQDYIRTARAKGLRERIVVYRHAMRNALIPIITVLGVTLGFLVTGAFFTETVFNINGIGYITIQSINTRDYPVIQATAVLLATGVVLGNLISDLLYTAVDPRIKVS</sequence>
<gene>
    <name evidence="9" type="primary">oppB_1</name>
    <name evidence="9" type="ORF">KDAU_37870</name>
</gene>
<feature type="transmembrane region" description="Helical" evidence="7">
    <location>
        <begin position="9"/>
        <end position="30"/>
    </location>
</feature>
<dbReference type="Proteomes" id="UP000287224">
    <property type="component" value="Unassembled WGS sequence"/>
</dbReference>
<accession>A0A401ZHY7</accession>
<evidence type="ECO:0000256" key="4">
    <source>
        <dbReference type="ARBA" id="ARBA00022692"/>
    </source>
</evidence>
<protein>
    <submittedName>
        <fullName evidence="9">Glutathione ABC transporter permease</fullName>
    </submittedName>
</protein>
<keyword evidence="10" id="KW-1185">Reference proteome</keyword>
<feature type="transmembrane region" description="Helical" evidence="7">
    <location>
        <begin position="102"/>
        <end position="123"/>
    </location>
</feature>
<feature type="transmembrane region" description="Helical" evidence="7">
    <location>
        <begin position="240"/>
        <end position="261"/>
    </location>
</feature>
<dbReference type="Pfam" id="PF00528">
    <property type="entry name" value="BPD_transp_1"/>
    <property type="match status" value="1"/>
</dbReference>
<dbReference type="PROSITE" id="PS50928">
    <property type="entry name" value="ABC_TM1"/>
    <property type="match status" value="1"/>
</dbReference>
<evidence type="ECO:0000256" key="7">
    <source>
        <dbReference type="RuleBase" id="RU363032"/>
    </source>
</evidence>
<dbReference type="OrthoDB" id="9772184at2"/>
<dbReference type="RefSeq" id="WP_126597402.1">
    <property type="nucleotide sequence ID" value="NZ_BIFQ01000001.1"/>
</dbReference>
<dbReference type="PANTHER" id="PTHR43163:SF7">
    <property type="entry name" value="DIPEPTIDE-TRANSPORT INTEGRAL MEMBRANE PROTEIN ABC TRANSPORTER DPPB-RELATED"/>
    <property type="match status" value="1"/>
</dbReference>
<dbReference type="PANTHER" id="PTHR43163">
    <property type="entry name" value="DIPEPTIDE TRANSPORT SYSTEM PERMEASE PROTEIN DPPB-RELATED"/>
    <property type="match status" value="1"/>
</dbReference>
<dbReference type="AlphaFoldDB" id="A0A401ZHY7"/>
<dbReference type="GO" id="GO:0005886">
    <property type="term" value="C:plasma membrane"/>
    <property type="evidence" value="ECO:0007669"/>
    <property type="project" value="UniProtKB-SubCell"/>
</dbReference>
<evidence type="ECO:0000259" key="8">
    <source>
        <dbReference type="PROSITE" id="PS50928"/>
    </source>
</evidence>
<dbReference type="SUPFAM" id="SSF161098">
    <property type="entry name" value="MetI-like"/>
    <property type="match status" value="1"/>
</dbReference>
<comment type="subcellular location">
    <subcellularLocation>
        <location evidence="1 7">Cell membrane</location>
        <topology evidence="1 7">Multi-pass membrane protein</topology>
    </subcellularLocation>
</comment>
<comment type="caution">
    <text evidence="9">The sequence shown here is derived from an EMBL/GenBank/DDBJ whole genome shotgun (WGS) entry which is preliminary data.</text>
</comment>
<comment type="similarity">
    <text evidence="7">Belongs to the binding-protein-dependent transport system permease family.</text>
</comment>
<evidence type="ECO:0000256" key="5">
    <source>
        <dbReference type="ARBA" id="ARBA00022989"/>
    </source>
</evidence>